<proteinExistence type="predicted"/>
<dbReference type="PANTHER" id="PTHR38445:SF9">
    <property type="entry name" value="HTH-TYPE TRANSCRIPTIONAL REPRESSOR YTRA"/>
    <property type="match status" value="1"/>
</dbReference>
<sequence>MFYRIDTKSPTPLYEQLIFQIKELYIQGILEPGEKLPSIRELSSVILVNPNTVSKAYQELERQGIIYTERGRGTFLTDNTALLEKAPERMEIKNQLRELVLRSRRCGIAKSELLHWVETASEEVQS</sequence>
<dbReference type="CDD" id="cd07377">
    <property type="entry name" value="WHTH_GntR"/>
    <property type="match status" value="1"/>
</dbReference>
<evidence type="ECO:0000256" key="2">
    <source>
        <dbReference type="ARBA" id="ARBA00023125"/>
    </source>
</evidence>
<evidence type="ECO:0000313" key="6">
    <source>
        <dbReference type="Proteomes" id="UP000752012"/>
    </source>
</evidence>
<dbReference type="RefSeq" id="WP_168004911.1">
    <property type="nucleotide sequence ID" value="NZ_JAATHJ010000003.1"/>
</dbReference>
<dbReference type="EMBL" id="JAATHJ010000003">
    <property type="protein sequence ID" value="NJP36628.1"/>
    <property type="molecule type" value="Genomic_DNA"/>
</dbReference>
<dbReference type="GO" id="GO:0003700">
    <property type="term" value="F:DNA-binding transcription factor activity"/>
    <property type="evidence" value="ECO:0007669"/>
    <property type="project" value="InterPro"/>
</dbReference>
<name>A0A969PNP4_9BACI</name>
<evidence type="ECO:0000256" key="3">
    <source>
        <dbReference type="ARBA" id="ARBA00023163"/>
    </source>
</evidence>
<dbReference type="Proteomes" id="UP000752012">
    <property type="component" value="Unassembled WGS sequence"/>
</dbReference>
<keyword evidence="2" id="KW-0238">DNA-binding</keyword>
<keyword evidence="1" id="KW-0805">Transcription regulation</keyword>
<dbReference type="GO" id="GO:0003677">
    <property type="term" value="F:DNA binding"/>
    <property type="evidence" value="ECO:0007669"/>
    <property type="project" value="UniProtKB-KW"/>
</dbReference>
<reference evidence="5 6" key="1">
    <citation type="submission" date="2020-03" db="EMBL/GenBank/DDBJ databases">
        <title>Assessment of the enzymatic potential of alkaline-tolerant lipase obtained from Bacillus luteus H11 (technogenic soil) for the bioremediation of saline soils contaminated with petroleum substances.</title>
        <authorList>
            <person name="Kalwasinska A."/>
        </authorList>
    </citation>
    <scope>NUCLEOTIDE SEQUENCE [LARGE SCALE GENOMIC DNA]</scope>
    <source>
        <strain evidence="5 6">H11</strain>
    </source>
</reference>
<evidence type="ECO:0000256" key="1">
    <source>
        <dbReference type="ARBA" id="ARBA00023015"/>
    </source>
</evidence>
<dbReference type="Gene3D" id="1.10.10.10">
    <property type="entry name" value="Winged helix-like DNA-binding domain superfamily/Winged helix DNA-binding domain"/>
    <property type="match status" value="1"/>
</dbReference>
<feature type="domain" description="HTH gntR-type" evidence="4">
    <location>
        <begin position="11"/>
        <end position="79"/>
    </location>
</feature>
<evidence type="ECO:0000313" key="5">
    <source>
        <dbReference type="EMBL" id="NJP36628.1"/>
    </source>
</evidence>
<keyword evidence="6" id="KW-1185">Reference proteome</keyword>
<dbReference type="SMART" id="SM00345">
    <property type="entry name" value="HTH_GNTR"/>
    <property type="match status" value="1"/>
</dbReference>
<dbReference type="InterPro" id="IPR000524">
    <property type="entry name" value="Tscrpt_reg_HTH_GntR"/>
</dbReference>
<evidence type="ECO:0000259" key="4">
    <source>
        <dbReference type="PROSITE" id="PS50949"/>
    </source>
</evidence>
<dbReference type="PROSITE" id="PS50949">
    <property type="entry name" value="HTH_GNTR"/>
    <property type="match status" value="1"/>
</dbReference>
<accession>A0A969PNP4</accession>
<dbReference type="SUPFAM" id="SSF46785">
    <property type="entry name" value="Winged helix' DNA-binding domain"/>
    <property type="match status" value="1"/>
</dbReference>
<protein>
    <submittedName>
        <fullName evidence="5">GntR family transcriptional regulator</fullName>
    </submittedName>
</protein>
<gene>
    <name evidence="5" type="ORF">HCN83_03365</name>
</gene>
<dbReference type="InterPro" id="IPR036388">
    <property type="entry name" value="WH-like_DNA-bd_sf"/>
</dbReference>
<keyword evidence="3" id="KW-0804">Transcription</keyword>
<dbReference type="PANTHER" id="PTHR38445">
    <property type="entry name" value="HTH-TYPE TRANSCRIPTIONAL REPRESSOR YTRA"/>
    <property type="match status" value="1"/>
</dbReference>
<dbReference type="InterPro" id="IPR036390">
    <property type="entry name" value="WH_DNA-bd_sf"/>
</dbReference>
<dbReference type="Pfam" id="PF00392">
    <property type="entry name" value="GntR"/>
    <property type="match status" value="1"/>
</dbReference>
<dbReference type="AlphaFoldDB" id="A0A969PNP4"/>
<comment type="caution">
    <text evidence="5">The sequence shown here is derived from an EMBL/GenBank/DDBJ whole genome shotgun (WGS) entry which is preliminary data.</text>
</comment>
<organism evidence="5 6">
    <name type="scientific">Alkalicoccus luteus</name>
    <dbReference type="NCBI Taxonomy" id="1237094"/>
    <lineage>
        <taxon>Bacteria</taxon>
        <taxon>Bacillati</taxon>
        <taxon>Bacillota</taxon>
        <taxon>Bacilli</taxon>
        <taxon>Bacillales</taxon>
        <taxon>Bacillaceae</taxon>
        <taxon>Alkalicoccus</taxon>
    </lineage>
</organism>